<dbReference type="InterPro" id="IPR032946">
    <property type="entry name" value="Bpifa3"/>
</dbReference>
<name>A0AAX6QK62_HETGA</name>
<keyword evidence="3" id="KW-1185">Reference proteome</keyword>
<protein>
    <submittedName>
        <fullName evidence="4">BPI fold-containing family A member 3</fullName>
    </submittedName>
</protein>
<sequence length="130" mass="14892">MHSFWRLLILLGSLALPSAQHKQLWPGLAWAHSDSKSTLVRIIVQGLMNHNAEDQIQSIHFLDSLNDSRQMVPGMVGWLIGGMKLQQQQQQEISINITNVQLDCGRIQMSFHKEWFSINISLEFDIELTL</sequence>
<gene>
    <name evidence="4" type="primary">LOC101705020</name>
</gene>
<dbReference type="GeneID" id="101705020"/>
<accession>A0AAX6QK62</accession>
<dbReference type="PANTHER" id="PTHR47736:SF1">
    <property type="entry name" value="BPI FOLD-CONTAINING FAMILY A MEMBER 3"/>
    <property type="match status" value="1"/>
</dbReference>
<feature type="signal peptide" evidence="1">
    <location>
        <begin position="1"/>
        <end position="19"/>
    </location>
</feature>
<dbReference type="AlphaFoldDB" id="A0AAX6QK62"/>
<evidence type="ECO:0000313" key="4">
    <source>
        <dbReference type="RefSeq" id="XP_004875597.1"/>
    </source>
</evidence>
<keyword evidence="1" id="KW-0732">Signal</keyword>
<dbReference type="InterPro" id="IPR017942">
    <property type="entry name" value="Lipid-bd_serum_glycop_N"/>
</dbReference>
<feature type="non-terminal residue" evidence="4">
    <location>
        <position position="130"/>
    </location>
</feature>
<evidence type="ECO:0000256" key="1">
    <source>
        <dbReference type="SAM" id="SignalP"/>
    </source>
</evidence>
<dbReference type="Proteomes" id="UP000694906">
    <property type="component" value="Unplaced"/>
</dbReference>
<organism evidence="3 4">
    <name type="scientific">Heterocephalus glaber</name>
    <name type="common">Naked mole rat</name>
    <dbReference type="NCBI Taxonomy" id="10181"/>
    <lineage>
        <taxon>Eukaryota</taxon>
        <taxon>Metazoa</taxon>
        <taxon>Chordata</taxon>
        <taxon>Craniata</taxon>
        <taxon>Vertebrata</taxon>
        <taxon>Euteleostomi</taxon>
        <taxon>Mammalia</taxon>
        <taxon>Eutheria</taxon>
        <taxon>Euarchontoglires</taxon>
        <taxon>Glires</taxon>
        <taxon>Rodentia</taxon>
        <taxon>Hystricomorpha</taxon>
        <taxon>Bathyergidae</taxon>
        <taxon>Heterocephalus</taxon>
    </lineage>
</organism>
<feature type="chain" id="PRO_5043365823" evidence="1">
    <location>
        <begin position="20"/>
        <end position="130"/>
    </location>
</feature>
<evidence type="ECO:0000259" key="2">
    <source>
        <dbReference type="Pfam" id="PF01273"/>
    </source>
</evidence>
<dbReference type="Gene3D" id="3.15.10.10">
    <property type="entry name" value="Bactericidal permeability-increasing protein, domain 1"/>
    <property type="match status" value="1"/>
</dbReference>
<feature type="domain" description="Lipid-binding serum glycoprotein N-terminal" evidence="2">
    <location>
        <begin position="52"/>
        <end position="128"/>
    </location>
</feature>
<evidence type="ECO:0000313" key="3">
    <source>
        <dbReference type="Proteomes" id="UP000694906"/>
    </source>
</evidence>
<dbReference type="Pfam" id="PF01273">
    <property type="entry name" value="LBP_BPI_CETP"/>
    <property type="match status" value="1"/>
</dbReference>
<dbReference type="GO" id="GO:0008289">
    <property type="term" value="F:lipid binding"/>
    <property type="evidence" value="ECO:0007669"/>
    <property type="project" value="InterPro"/>
</dbReference>
<dbReference type="RefSeq" id="XP_004875597.1">
    <property type="nucleotide sequence ID" value="XM_004875540.1"/>
</dbReference>
<reference evidence="4" key="1">
    <citation type="submission" date="2025-08" db="UniProtKB">
        <authorList>
            <consortium name="RefSeq"/>
        </authorList>
    </citation>
    <scope>IDENTIFICATION</scope>
</reference>
<proteinExistence type="predicted"/>
<dbReference type="PANTHER" id="PTHR47736">
    <property type="entry name" value="BPI FOLD-CONTAINING FAMILY A MEMBER 3"/>
    <property type="match status" value="1"/>
</dbReference>
<dbReference type="KEGG" id="hgl:101705020"/>